<dbReference type="InterPro" id="IPR058768">
    <property type="entry name" value="MCM9_N"/>
</dbReference>
<evidence type="ECO:0000256" key="6">
    <source>
        <dbReference type="ARBA" id="ARBA00022801"/>
    </source>
</evidence>
<keyword evidence="12" id="KW-1133">Transmembrane helix</keyword>
<dbReference type="EC" id="3.6.4.12" evidence="3"/>
<evidence type="ECO:0000256" key="7">
    <source>
        <dbReference type="ARBA" id="ARBA00022806"/>
    </source>
</evidence>
<dbReference type="GO" id="GO:0042555">
    <property type="term" value="C:MCM complex"/>
    <property type="evidence" value="ECO:0007669"/>
    <property type="project" value="TreeGrafter"/>
</dbReference>
<dbReference type="Pfam" id="PF17207">
    <property type="entry name" value="MCM_OB"/>
    <property type="match status" value="1"/>
</dbReference>
<dbReference type="GO" id="GO:0016787">
    <property type="term" value="F:hydrolase activity"/>
    <property type="evidence" value="ECO:0007669"/>
    <property type="project" value="UniProtKB-KW"/>
</dbReference>
<dbReference type="Pfam" id="PF26066">
    <property type="entry name" value="MCM9_N"/>
    <property type="match status" value="1"/>
</dbReference>
<evidence type="ECO:0000256" key="11">
    <source>
        <dbReference type="ARBA" id="ARBA00047995"/>
    </source>
</evidence>
<evidence type="ECO:0000256" key="9">
    <source>
        <dbReference type="ARBA" id="ARBA00023204"/>
    </source>
</evidence>
<dbReference type="PROSITE" id="PS50051">
    <property type="entry name" value="MCM_2"/>
    <property type="match status" value="1"/>
</dbReference>
<name>W9SA64_9ROSA</name>
<accession>W9SA64</accession>
<evidence type="ECO:0000256" key="5">
    <source>
        <dbReference type="ARBA" id="ARBA00022763"/>
    </source>
</evidence>
<dbReference type="AlphaFoldDB" id="W9SA64"/>
<evidence type="ECO:0000256" key="8">
    <source>
        <dbReference type="ARBA" id="ARBA00022840"/>
    </source>
</evidence>
<keyword evidence="8" id="KW-0067">ATP-binding</keyword>
<dbReference type="Pfam" id="PF00493">
    <property type="entry name" value="MCM"/>
    <property type="match status" value="1"/>
</dbReference>
<reference evidence="15" key="1">
    <citation type="submission" date="2013-01" db="EMBL/GenBank/DDBJ databases">
        <title>Draft Genome Sequence of a Mulberry Tree, Morus notabilis C.K. Schneid.</title>
        <authorList>
            <person name="He N."/>
            <person name="Zhao S."/>
        </authorList>
    </citation>
    <scope>NUCLEOTIDE SEQUENCE</scope>
</reference>
<dbReference type="Gene3D" id="2.40.50.140">
    <property type="entry name" value="Nucleic acid-binding proteins"/>
    <property type="match status" value="1"/>
</dbReference>
<evidence type="ECO:0000256" key="3">
    <source>
        <dbReference type="ARBA" id="ARBA00012551"/>
    </source>
</evidence>
<dbReference type="InterPro" id="IPR027417">
    <property type="entry name" value="P-loop_NTPase"/>
</dbReference>
<dbReference type="GO" id="GO:0005524">
    <property type="term" value="F:ATP binding"/>
    <property type="evidence" value="ECO:0007669"/>
    <property type="project" value="UniProtKB-KW"/>
</dbReference>
<evidence type="ECO:0000259" key="13">
    <source>
        <dbReference type="PROSITE" id="PS50051"/>
    </source>
</evidence>
<dbReference type="SUPFAM" id="SSF50249">
    <property type="entry name" value="Nucleic acid-binding proteins"/>
    <property type="match status" value="1"/>
</dbReference>
<feature type="domain" description="MCM C-terminal AAA(+) ATPase" evidence="13">
    <location>
        <begin position="316"/>
        <end position="406"/>
    </location>
</feature>
<dbReference type="InterPro" id="IPR012340">
    <property type="entry name" value="NA-bd_OB-fold"/>
</dbReference>
<dbReference type="SUPFAM" id="SSF52540">
    <property type="entry name" value="P-loop containing nucleoside triphosphate hydrolases"/>
    <property type="match status" value="1"/>
</dbReference>
<dbReference type="InterPro" id="IPR031327">
    <property type="entry name" value="MCM"/>
</dbReference>
<keyword evidence="7" id="KW-0347">Helicase</keyword>
<comment type="subcellular location">
    <subcellularLocation>
        <location evidence="1">Nucleus</location>
    </subcellularLocation>
</comment>
<comment type="catalytic activity">
    <reaction evidence="11">
        <text>ATP + H2O = ADP + phosphate + H(+)</text>
        <dbReference type="Rhea" id="RHEA:13065"/>
        <dbReference type="ChEBI" id="CHEBI:15377"/>
        <dbReference type="ChEBI" id="CHEBI:15378"/>
        <dbReference type="ChEBI" id="CHEBI:30616"/>
        <dbReference type="ChEBI" id="CHEBI:43474"/>
        <dbReference type="ChEBI" id="CHEBI:456216"/>
        <dbReference type="EC" id="3.6.4.12"/>
    </reaction>
</comment>
<evidence type="ECO:0000256" key="2">
    <source>
        <dbReference type="ARBA" id="ARBA00008010"/>
    </source>
</evidence>
<keyword evidence="6" id="KW-0378">Hydrolase</keyword>
<keyword evidence="4" id="KW-0547">Nucleotide-binding</keyword>
<keyword evidence="10" id="KW-0539">Nucleus</keyword>
<feature type="transmembrane region" description="Helical" evidence="12">
    <location>
        <begin position="116"/>
        <end position="143"/>
    </location>
</feature>
<proteinExistence type="inferred from homology"/>
<dbReference type="InterPro" id="IPR033762">
    <property type="entry name" value="MCM_OB"/>
</dbReference>
<dbReference type="Proteomes" id="UP000030645">
    <property type="component" value="Unassembled WGS sequence"/>
</dbReference>
<keyword evidence="15" id="KW-1185">Reference proteome</keyword>
<dbReference type="GO" id="GO:0005634">
    <property type="term" value="C:nucleus"/>
    <property type="evidence" value="ECO:0007669"/>
    <property type="project" value="UniProtKB-SubCell"/>
</dbReference>
<evidence type="ECO:0000256" key="10">
    <source>
        <dbReference type="ARBA" id="ARBA00023242"/>
    </source>
</evidence>
<dbReference type="GO" id="GO:0017116">
    <property type="term" value="F:single-stranded DNA helicase activity"/>
    <property type="evidence" value="ECO:0007669"/>
    <property type="project" value="TreeGrafter"/>
</dbReference>
<keyword evidence="12" id="KW-0812">Transmembrane</keyword>
<gene>
    <name evidence="14" type="ORF">L484_004121</name>
</gene>
<keyword evidence="9" id="KW-0234">DNA repair</keyword>
<dbReference type="GO" id="GO:0000724">
    <property type="term" value="P:double-strand break repair via homologous recombination"/>
    <property type="evidence" value="ECO:0007669"/>
    <property type="project" value="TreeGrafter"/>
</dbReference>
<dbReference type="InterPro" id="IPR001208">
    <property type="entry name" value="MCM_dom"/>
</dbReference>
<protein>
    <recommendedName>
        <fullName evidence="3">DNA helicase</fullName>
        <ecNumber evidence="3">3.6.4.12</ecNumber>
    </recommendedName>
</protein>
<dbReference type="STRING" id="981085.W9SA64"/>
<dbReference type="eggNOG" id="KOG0477">
    <property type="taxonomic scope" value="Eukaryota"/>
</dbReference>
<organism evidence="14 15">
    <name type="scientific">Morus notabilis</name>
    <dbReference type="NCBI Taxonomy" id="981085"/>
    <lineage>
        <taxon>Eukaryota</taxon>
        <taxon>Viridiplantae</taxon>
        <taxon>Streptophyta</taxon>
        <taxon>Embryophyta</taxon>
        <taxon>Tracheophyta</taxon>
        <taxon>Spermatophyta</taxon>
        <taxon>Magnoliopsida</taxon>
        <taxon>eudicotyledons</taxon>
        <taxon>Gunneridae</taxon>
        <taxon>Pentapetalae</taxon>
        <taxon>rosids</taxon>
        <taxon>fabids</taxon>
        <taxon>Rosales</taxon>
        <taxon>Moraceae</taxon>
        <taxon>Moreae</taxon>
        <taxon>Morus</taxon>
    </lineage>
</organism>
<dbReference type="SMART" id="SM00350">
    <property type="entry name" value="MCM"/>
    <property type="match status" value="1"/>
</dbReference>
<evidence type="ECO:0000313" key="14">
    <source>
        <dbReference type="EMBL" id="EXC19406.1"/>
    </source>
</evidence>
<keyword evidence="12" id="KW-0472">Membrane</keyword>
<comment type="similarity">
    <text evidence="2">Belongs to the MCM family.</text>
</comment>
<sequence>MGDPPVPVKSLAAFLIRRHSDQLSSIALSPEPKLHYPLFVDFAELLEDDPPLARLVFSQPTEYLRFFDQAAVWAHKVILGDLKGSDKGIKKEFIHVRIDVCGSPLECAGNLCLFDFSLSFLCVFAVVEQLLVVVIVIAIVVVVDRDFSENWLRESEASRASSHSQRDGYTVGSDQNVRRGEAVHVPEMPAQRSKPCEGTKFRYLEGSITCHDYQEIKIQESTQVLGVGAIPRAIPVILKDDLVDIVKAGDDIVVTGVLTAKWSPDLKDVRCDLDPVLIANHVRRTNDLKSDINVPHDVLMKFKQFWSEFKDTPLKGRNAILRGICPQVFGLFTVKLAVALTLIGGVQHVDVSGTKVRGESHLLLVGDPGTGKSQFLKFAAKLSNRSVITTGLGSTSAGLTVTAVKDGGIRMSSQARTGASNGLHWTCPYHLKRPSRTLSSIGAIPTLVRNFIPYAIHSRIATHSS</sequence>
<keyword evidence="5" id="KW-0227">DNA damage</keyword>
<dbReference type="PANTHER" id="PTHR11630">
    <property type="entry name" value="DNA REPLICATION LICENSING FACTOR MCM FAMILY MEMBER"/>
    <property type="match status" value="1"/>
</dbReference>
<dbReference type="GO" id="GO:0003697">
    <property type="term" value="F:single-stranded DNA binding"/>
    <property type="evidence" value="ECO:0007669"/>
    <property type="project" value="TreeGrafter"/>
</dbReference>
<evidence type="ECO:0000256" key="12">
    <source>
        <dbReference type="SAM" id="Phobius"/>
    </source>
</evidence>
<evidence type="ECO:0000256" key="4">
    <source>
        <dbReference type="ARBA" id="ARBA00022741"/>
    </source>
</evidence>
<evidence type="ECO:0000256" key="1">
    <source>
        <dbReference type="ARBA" id="ARBA00004123"/>
    </source>
</evidence>
<evidence type="ECO:0000313" key="15">
    <source>
        <dbReference type="Proteomes" id="UP000030645"/>
    </source>
</evidence>
<dbReference type="Gene3D" id="3.40.50.300">
    <property type="entry name" value="P-loop containing nucleotide triphosphate hydrolases"/>
    <property type="match status" value="1"/>
</dbReference>
<dbReference type="EMBL" id="KE345862">
    <property type="protein sequence ID" value="EXC19406.1"/>
    <property type="molecule type" value="Genomic_DNA"/>
</dbReference>
<dbReference type="PANTHER" id="PTHR11630:SF48">
    <property type="entry name" value="DNA HELICASE MCM9"/>
    <property type="match status" value="1"/>
</dbReference>